<protein>
    <recommendedName>
        <fullName evidence="3">histidine kinase</fullName>
        <ecNumber evidence="3">2.7.13.3</ecNumber>
    </recommendedName>
</protein>
<dbReference type="SMART" id="SM00388">
    <property type="entry name" value="HisKA"/>
    <property type="match status" value="1"/>
</dbReference>
<dbReference type="KEGG" id="mmob:F6R98_06095"/>
<evidence type="ECO:0000259" key="14">
    <source>
        <dbReference type="PROSITE" id="PS50110"/>
    </source>
</evidence>
<proteinExistence type="predicted"/>
<keyword evidence="8" id="KW-0418">Kinase</keyword>
<evidence type="ECO:0000259" key="13">
    <source>
        <dbReference type="PROSITE" id="PS50109"/>
    </source>
</evidence>
<dbReference type="InterPro" id="IPR005467">
    <property type="entry name" value="His_kinase_dom"/>
</dbReference>
<dbReference type="InParanoid" id="A0A5Q0BFE7"/>
<dbReference type="PRINTS" id="PR00344">
    <property type="entry name" value="BCTRLSENSOR"/>
</dbReference>
<dbReference type="Gene3D" id="3.30.565.10">
    <property type="entry name" value="Histidine kinase-like ATPase, C-terminal domain"/>
    <property type="match status" value="1"/>
</dbReference>
<dbReference type="Gene3D" id="3.40.50.2300">
    <property type="match status" value="1"/>
</dbReference>
<evidence type="ECO:0000313" key="16">
    <source>
        <dbReference type="EMBL" id="QFY42249.1"/>
    </source>
</evidence>
<dbReference type="InterPro" id="IPR036097">
    <property type="entry name" value="HisK_dim/P_sf"/>
</dbReference>
<evidence type="ECO:0000256" key="6">
    <source>
        <dbReference type="ARBA" id="ARBA00022692"/>
    </source>
</evidence>
<dbReference type="CDD" id="cd00130">
    <property type="entry name" value="PAS"/>
    <property type="match status" value="1"/>
</dbReference>
<evidence type="ECO:0000256" key="4">
    <source>
        <dbReference type="ARBA" id="ARBA00022553"/>
    </source>
</evidence>
<comment type="catalytic activity">
    <reaction evidence="1">
        <text>ATP + protein L-histidine = ADP + protein N-phospho-L-histidine.</text>
        <dbReference type="EC" id="2.7.13.3"/>
    </reaction>
</comment>
<dbReference type="EC" id="2.7.13.3" evidence="3"/>
<dbReference type="AlphaFoldDB" id="A0A5Q0BFE7"/>
<feature type="domain" description="Response regulatory" evidence="14">
    <location>
        <begin position="449"/>
        <end position="565"/>
    </location>
</feature>
<name>A0A5Q0BFE7_9GAMM</name>
<evidence type="ECO:0000256" key="10">
    <source>
        <dbReference type="ARBA" id="ARBA00022989"/>
    </source>
</evidence>
<organism evidence="16 17">
    <name type="scientific">Candidatus Methylospira mobilis</name>
    <dbReference type="NCBI Taxonomy" id="1808979"/>
    <lineage>
        <taxon>Bacteria</taxon>
        <taxon>Pseudomonadati</taxon>
        <taxon>Pseudomonadota</taxon>
        <taxon>Gammaproteobacteria</taxon>
        <taxon>Methylococcales</taxon>
        <taxon>Methylococcaceae</taxon>
        <taxon>Candidatus Methylospira</taxon>
    </lineage>
</organism>
<dbReference type="Gene3D" id="3.30.450.20">
    <property type="entry name" value="PAS domain"/>
    <property type="match status" value="1"/>
</dbReference>
<keyword evidence="17" id="KW-1185">Reference proteome</keyword>
<evidence type="ECO:0000256" key="9">
    <source>
        <dbReference type="ARBA" id="ARBA00022840"/>
    </source>
</evidence>
<dbReference type="InterPro" id="IPR036890">
    <property type="entry name" value="HATPase_C_sf"/>
</dbReference>
<dbReference type="OrthoDB" id="9792854at2"/>
<evidence type="ECO:0000256" key="5">
    <source>
        <dbReference type="ARBA" id="ARBA00022679"/>
    </source>
</evidence>
<dbReference type="SUPFAM" id="SSF52172">
    <property type="entry name" value="CheY-like"/>
    <property type="match status" value="1"/>
</dbReference>
<dbReference type="SUPFAM" id="SSF55785">
    <property type="entry name" value="PYP-like sensor domain (PAS domain)"/>
    <property type="match status" value="1"/>
</dbReference>
<dbReference type="PROSITE" id="PS50109">
    <property type="entry name" value="HIS_KIN"/>
    <property type="match status" value="1"/>
</dbReference>
<dbReference type="SUPFAM" id="SSF47384">
    <property type="entry name" value="Homodimeric domain of signal transducing histidine kinase"/>
    <property type="match status" value="1"/>
</dbReference>
<dbReference type="InterPro" id="IPR001789">
    <property type="entry name" value="Sig_transdc_resp-reg_receiver"/>
</dbReference>
<evidence type="ECO:0000256" key="7">
    <source>
        <dbReference type="ARBA" id="ARBA00022741"/>
    </source>
</evidence>
<reference evidence="16 17" key="1">
    <citation type="submission" date="2019-09" db="EMBL/GenBank/DDBJ databases">
        <title>Ecophysiology of the spiral-shaped methanotroph Methylospira mobilis as revealed by the complete genome sequence.</title>
        <authorList>
            <person name="Oshkin I.Y."/>
            <person name="Dedysh S.N."/>
            <person name="Miroshnikov K."/>
            <person name="Danilova O.V."/>
            <person name="Hakobyan A."/>
            <person name="Liesack W."/>
        </authorList>
    </citation>
    <scope>NUCLEOTIDE SEQUENCE [LARGE SCALE GENOMIC DNA]</scope>
    <source>
        <strain evidence="16 17">Shm1</strain>
    </source>
</reference>
<dbReference type="SUPFAM" id="SSF55874">
    <property type="entry name" value="ATPase domain of HSP90 chaperone/DNA topoisomerase II/histidine kinase"/>
    <property type="match status" value="1"/>
</dbReference>
<dbReference type="FunCoup" id="A0A5Q0BFE7">
    <property type="interactions" value="223"/>
</dbReference>
<evidence type="ECO:0000256" key="8">
    <source>
        <dbReference type="ARBA" id="ARBA00022777"/>
    </source>
</evidence>
<comment type="subcellular location">
    <subcellularLocation>
        <location evidence="2">Membrane</location>
    </subcellularLocation>
</comment>
<dbReference type="GO" id="GO:0005524">
    <property type="term" value="F:ATP binding"/>
    <property type="evidence" value="ECO:0007669"/>
    <property type="project" value="UniProtKB-KW"/>
</dbReference>
<dbReference type="InterPro" id="IPR000014">
    <property type="entry name" value="PAS"/>
</dbReference>
<dbReference type="CDD" id="cd00082">
    <property type="entry name" value="HisKA"/>
    <property type="match status" value="1"/>
</dbReference>
<evidence type="ECO:0000256" key="1">
    <source>
        <dbReference type="ARBA" id="ARBA00000085"/>
    </source>
</evidence>
<evidence type="ECO:0000256" key="12">
    <source>
        <dbReference type="PROSITE-ProRule" id="PRU00169"/>
    </source>
</evidence>
<dbReference type="PROSITE" id="PS50110">
    <property type="entry name" value="RESPONSE_REGULATORY"/>
    <property type="match status" value="1"/>
</dbReference>
<keyword evidence="4 12" id="KW-0597">Phosphoprotein</keyword>
<accession>A0A5Q0BFE7</accession>
<evidence type="ECO:0000256" key="3">
    <source>
        <dbReference type="ARBA" id="ARBA00012438"/>
    </source>
</evidence>
<dbReference type="Pfam" id="PF02518">
    <property type="entry name" value="HATPase_c"/>
    <property type="match status" value="1"/>
</dbReference>
<dbReference type="EMBL" id="CP044205">
    <property type="protein sequence ID" value="QFY42249.1"/>
    <property type="molecule type" value="Genomic_DNA"/>
</dbReference>
<keyword evidence="7" id="KW-0547">Nucleotide-binding</keyword>
<dbReference type="FunFam" id="1.10.287.130:FF:000004">
    <property type="entry name" value="Ethylene receptor 1"/>
    <property type="match status" value="1"/>
</dbReference>
<dbReference type="InterPro" id="IPR035965">
    <property type="entry name" value="PAS-like_dom_sf"/>
</dbReference>
<dbReference type="InterPro" id="IPR003594">
    <property type="entry name" value="HATPase_dom"/>
</dbReference>
<dbReference type="PROSITE" id="PS50112">
    <property type="entry name" value="PAS"/>
    <property type="match status" value="1"/>
</dbReference>
<dbReference type="SMART" id="SM00448">
    <property type="entry name" value="REC"/>
    <property type="match status" value="1"/>
</dbReference>
<dbReference type="Proteomes" id="UP000325755">
    <property type="component" value="Chromosome"/>
</dbReference>
<dbReference type="InterPro" id="IPR003661">
    <property type="entry name" value="HisK_dim/P_dom"/>
</dbReference>
<dbReference type="Pfam" id="PF00512">
    <property type="entry name" value="HisKA"/>
    <property type="match status" value="1"/>
</dbReference>
<gene>
    <name evidence="16" type="ORF">F6R98_06095</name>
</gene>
<keyword evidence="11" id="KW-0472">Membrane</keyword>
<evidence type="ECO:0000256" key="11">
    <source>
        <dbReference type="ARBA" id="ARBA00023136"/>
    </source>
</evidence>
<dbReference type="GO" id="GO:0016020">
    <property type="term" value="C:membrane"/>
    <property type="evidence" value="ECO:0007669"/>
    <property type="project" value="UniProtKB-SubCell"/>
</dbReference>
<dbReference type="NCBIfam" id="TIGR00229">
    <property type="entry name" value="sensory_box"/>
    <property type="match status" value="1"/>
</dbReference>
<dbReference type="PANTHER" id="PTHR43047:SF64">
    <property type="entry name" value="HISTIDINE KINASE CONTAINING CHEY-HOMOLOGOUS RECEIVER DOMAIN AND PAS DOMAIN-RELATED"/>
    <property type="match status" value="1"/>
</dbReference>
<dbReference type="GO" id="GO:0000155">
    <property type="term" value="F:phosphorelay sensor kinase activity"/>
    <property type="evidence" value="ECO:0007669"/>
    <property type="project" value="InterPro"/>
</dbReference>
<dbReference type="Pfam" id="PF00072">
    <property type="entry name" value="Response_reg"/>
    <property type="match status" value="1"/>
</dbReference>
<evidence type="ECO:0000259" key="15">
    <source>
        <dbReference type="PROSITE" id="PS50112"/>
    </source>
</evidence>
<evidence type="ECO:0000256" key="2">
    <source>
        <dbReference type="ARBA" id="ARBA00004370"/>
    </source>
</evidence>
<dbReference type="SMART" id="SM00091">
    <property type="entry name" value="PAS"/>
    <property type="match status" value="1"/>
</dbReference>
<evidence type="ECO:0000313" key="17">
    <source>
        <dbReference type="Proteomes" id="UP000325755"/>
    </source>
</evidence>
<feature type="modified residue" description="4-aspartylphosphate" evidence="12">
    <location>
        <position position="498"/>
    </location>
</feature>
<keyword evidence="10" id="KW-1133">Transmembrane helix</keyword>
<feature type="domain" description="PAS" evidence="15">
    <location>
        <begin position="52"/>
        <end position="98"/>
    </location>
</feature>
<dbReference type="InterPro" id="IPR011006">
    <property type="entry name" value="CheY-like_superfamily"/>
</dbReference>
<keyword evidence="5" id="KW-0808">Transferase</keyword>
<dbReference type="SMART" id="SM00387">
    <property type="entry name" value="HATPase_c"/>
    <property type="match status" value="1"/>
</dbReference>
<dbReference type="CDD" id="cd17546">
    <property type="entry name" value="REC_hyHK_CKI1_RcsC-like"/>
    <property type="match status" value="1"/>
</dbReference>
<keyword evidence="9" id="KW-0067">ATP-binding</keyword>
<sequence length="651" mass="72664">MKRKLPALLPSLMYKKNQRLPDLRGLRTMTTNNTHGVAASPVTMTEEELQASAIRYRCLFPSIEDGILILNAQSGMIEDVNPALTALLGYSREALLEKFLWDIGSFRHVVSDRAGLLDLQSRKYICYDDVPLETADGAVMYVEFISHVYPDAEVQVIQCNIRSMTAHRRGAEQTEEAISQRTLELIRARDAAESANKAKSQFLANMSHELRTPLNAILGFSSMMRRDPLITESQRENLNIINSSGAHLLSLINEVLDMAKIDVGGLQLETAPFDLGGMLRDVTEMMQLRAHEKGLQLLLYQTSVFPRYIQGYEERLRQVLVKLVDNALKFTERGGVTIRFGVKQNARQHMVIEIEDSGVGIGTEDRKRLFEPFVHMAEGGGQQGAGLSLAISRQLIELMGGSIVVESTPEKGSLFRIELPMELAKAEDVFKSENQGEVEGLAPGQPSYRILIAEDRRDNRLLLSRLMTNIGLDVKVAENGEQCVELFQSWHPDLIWMDRRMPVLDGVETTRCIRRLPEGRAVKIVAVTASVTSEQHQEMLAAGVDDCVSKPYRFKQIYDSLARQLGITYRYAEAGEAAGAALKPAMLARLPSGLRIELRDALIRLDSDRIAAAIRQISDIDADLGRTLSGLTENFDYPAILNVLRERGSEN</sequence>
<feature type="domain" description="Histidine kinase" evidence="13">
    <location>
        <begin position="205"/>
        <end position="423"/>
    </location>
</feature>
<dbReference type="PANTHER" id="PTHR43047">
    <property type="entry name" value="TWO-COMPONENT HISTIDINE PROTEIN KINASE"/>
    <property type="match status" value="1"/>
</dbReference>
<keyword evidence="6" id="KW-0812">Transmembrane</keyword>
<dbReference type="Gene3D" id="1.10.287.130">
    <property type="match status" value="1"/>
</dbReference>
<dbReference type="Pfam" id="PF13426">
    <property type="entry name" value="PAS_9"/>
    <property type="match status" value="1"/>
</dbReference>
<dbReference type="InterPro" id="IPR004358">
    <property type="entry name" value="Sig_transdc_His_kin-like_C"/>
</dbReference>